<comment type="cofactor">
    <cofactor evidence="1">
        <name>pyridoxal 5'-phosphate</name>
        <dbReference type="ChEBI" id="CHEBI:597326"/>
    </cofactor>
</comment>
<keyword evidence="4" id="KW-0032">Aminotransferase</keyword>
<dbReference type="PANTHER" id="PTHR42743">
    <property type="entry name" value="AMINO-ACID AMINOTRANSFERASE"/>
    <property type="match status" value="1"/>
</dbReference>
<dbReference type="Gene3D" id="3.30.470.10">
    <property type="match status" value="1"/>
</dbReference>
<dbReference type="InterPro" id="IPR001544">
    <property type="entry name" value="Aminotrans_IV"/>
</dbReference>
<evidence type="ECO:0000313" key="4">
    <source>
        <dbReference type="EMBL" id="AQS51732.1"/>
    </source>
</evidence>
<dbReference type="InterPro" id="IPR050571">
    <property type="entry name" value="Class-IV_PLP-Dep_Aminotrnsfr"/>
</dbReference>
<keyword evidence="3" id="KW-0663">Pyridoxal phosphate</keyword>
<dbReference type="GO" id="GO:0005829">
    <property type="term" value="C:cytosol"/>
    <property type="evidence" value="ECO:0007669"/>
    <property type="project" value="TreeGrafter"/>
</dbReference>
<reference evidence="4 5" key="1">
    <citation type="submission" date="2017-01" db="EMBL/GenBank/DDBJ databases">
        <title>Complete Genome Sequence of Paenalcaligenes hominis, Isolated from a paraplegic Patient with neurogenic bladder.</title>
        <authorList>
            <person name="Mukhopadhyay R."/>
            <person name="Joaquin J."/>
            <person name="Hogue R."/>
            <person name="Kilaru A."/>
            <person name="Jospin G."/>
            <person name="Mars K."/>
            <person name="Eisen J.A."/>
            <person name="Chaturvedi V."/>
        </authorList>
    </citation>
    <scope>NUCLEOTIDE SEQUENCE [LARGE SCALE GENOMIC DNA]</scope>
    <source>
        <strain evidence="4 5">15S00501</strain>
    </source>
</reference>
<gene>
    <name evidence="4" type="ORF">PAEH1_09460</name>
</gene>
<dbReference type="EMBL" id="CP019697">
    <property type="protein sequence ID" value="AQS51732.1"/>
    <property type="molecule type" value="Genomic_DNA"/>
</dbReference>
<dbReference type="GO" id="GO:0046394">
    <property type="term" value="P:carboxylic acid biosynthetic process"/>
    <property type="evidence" value="ECO:0007669"/>
    <property type="project" value="UniProtKB-ARBA"/>
</dbReference>
<evidence type="ECO:0000313" key="5">
    <source>
        <dbReference type="Proteomes" id="UP000189369"/>
    </source>
</evidence>
<dbReference type="InterPro" id="IPR043132">
    <property type="entry name" value="BCAT-like_C"/>
</dbReference>
<organism evidence="4 5">
    <name type="scientific">Paenalcaligenes hominis</name>
    <dbReference type="NCBI Taxonomy" id="643674"/>
    <lineage>
        <taxon>Bacteria</taxon>
        <taxon>Pseudomonadati</taxon>
        <taxon>Pseudomonadota</taxon>
        <taxon>Betaproteobacteria</taxon>
        <taxon>Burkholderiales</taxon>
        <taxon>Alcaligenaceae</taxon>
        <taxon>Paenalcaligenes</taxon>
    </lineage>
</organism>
<dbReference type="PANTHER" id="PTHR42743:SF10">
    <property type="entry name" value="D-ALANINE AMINOTRANSFERASE"/>
    <property type="match status" value="1"/>
</dbReference>
<evidence type="ECO:0000256" key="3">
    <source>
        <dbReference type="ARBA" id="ARBA00022898"/>
    </source>
</evidence>
<dbReference type="SUPFAM" id="SSF56752">
    <property type="entry name" value="D-aminoacid aminotransferase-like PLP-dependent enzymes"/>
    <property type="match status" value="1"/>
</dbReference>
<dbReference type="InterPro" id="IPR043131">
    <property type="entry name" value="BCAT-like_N"/>
</dbReference>
<evidence type="ECO:0000256" key="2">
    <source>
        <dbReference type="ARBA" id="ARBA00009320"/>
    </source>
</evidence>
<dbReference type="Gene3D" id="3.20.10.10">
    <property type="entry name" value="D-amino Acid Aminotransferase, subunit A, domain 2"/>
    <property type="match status" value="1"/>
</dbReference>
<protein>
    <submittedName>
        <fullName evidence="4">D-amino acid aminotransferase</fullName>
    </submittedName>
</protein>
<proteinExistence type="inferred from homology"/>
<dbReference type="CDD" id="cd01558">
    <property type="entry name" value="D-AAT_like"/>
    <property type="match status" value="1"/>
</dbReference>
<comment type="similarity">
    <text evidence="2">Belongs to the class-IV pyridoxal-phosphate-dependent aminotransferase family.</text>
</comment>
<dbReference type="Proteomes" id="UP000189369">
    <property type="component" value="Chromosome"/>
</dbReference>
<dbReference type="AlphaFoldDB" id="A0A1U9K141"/>
<keyword evidence="4" id="KW-0808">Transferase</keyword>
<evidence type="ECO:0000256" key="1">
    <source>
        <dbReference type="ARBA" id="ARBA00001933"/>
    </source>
</evidence>
<accession>A0A1U9K141</accession>
<dbReference type="GO" id="GO:0008652">
    <property type="term" value="P:amino acid biosynthetic process"/>
    <property type="evidence" value="ECO:0007669"/>
    <property type="project" value="UniProtKB-ARBA"/>
</dbReference>
<dbReference type="STRING" id="643674.PAEH1_09460"/>
<dbReference type="FunFam" id="3.20.10.10:FF:000002">
    <property type="entry name" value="D-alanine aminotransferase"/>
    <property type="match status" value="1"/>
</dbReference>
<dbReference type="GO" id="GO:0008483">
    <property type="term" value="F:transaminase activity"/>
    <property type="evidence" value="ECO:0007669"/>
    <property type="project" value="UniProtKB-KW"/>
</dbReference>
<name>A0A1U9K141_9BURK</name>
<dbReference type="OrthoDB" id="9805628at2"/>
<dbReference type="InterPro" id="IPR036038">
    <property type="entry name" value="Aminotransferase-like"/>
</dbReference>
<sequence>MIPNVDPDTIVYLNGDYVRIADAKISVLDRGFIFGDGIYDVVPVYQGKPFRIEEHLARLERSLKLIQLDTSFTRQDWEQLVLDMLARVGRGRDCLVYLHVTRGAAKRDHPFPEGSTPTIFCMVNPFERPTEAREKGLTAVATQDLRWLMCHIKSISLLGNVLARQQAVEAGVDEVIQFRDGFLTEGSSTNIWVVKDGVLLAPPRNHLILEGVRYRLLEELAASANIPFEARPISEAEVADADELLITSATKEVLPILQYNGKAVGSGQPGPIYQALRAGYDERIAQLEGH</sequence>
<dbReference type="KEGG" id="phn:PAEH1_09460"/>
<dbReference type="Pfam" id="PF01063">
    <property type="entry name" value="Aminotran_4"/>
    <property type="match status" value="1"/>
</dbReference>